<evidence type="ECO:0000256" key="1">
    <source>
        <dbReference type="SAM" id="Phobius"/>
    </source>
</evidence>
<keyword evidence="1" id="KW-0812">Transmembrane</keyword>
<dbReference type="EMBL" id="MNVN01000016">
    <property type="protein sequence ID" value="OIO30503.1"/>
    <property type="molecule type" value="Genomic_DNA"/>
</dbReference>
<reference evidence="2 3" key="1">
    <citation type="journal article" date="2016" name="Environ. Microbiol.">
        <title>Genomic resolution of a cold subsurface aquifer community provides metabolic insights for novel microbes adapted to high CO concentrations.</title>
        <authorList>
            <person name="Probst A.J."/>
            <person name="Castelle C.J."/>
            <person name="Singh A."/>
            <person name="Brown C.T."/>
            <person name="Anantharaman K."/>
            <person name="Sharon I."/>
            <person name="Hug L.A."/>
            <person name="Burstein D."/>
            <person name="Emerson J.B."/>
            <person name="Thomas B.C."/>
            <person name="Banfield J.F."/>
        </authorList>
    </citation>
    <scope>NUCLEOTIDE SEQUENCE [LARGE SCALE GENOMIC DNA]</scope>
    <source>
        <strain evidence="2">CG1_02_43_90</strain>
    </source>
</reference>
<dbReference type="STRING" id="1805281.AUJ77_02930"/>
<accession>A0A1J4V8A1</accession>
<organism evidence="2 3">
    <name type="scientific">Candidatus Nomurabacteria bacterium CG1_02_43_90</name>
    <dbReference type="NCBI Taxonomy" id="1805281"/>
    <lineage>
        <taxon>Bacteria</taxon>
        <taxon>Candidatus Nomuraibacteriota</taxon>
    </lineage>
</organism>
<dbReference type="AlphaFoldDB" id="A0A1J4V8A1"/>
<keyword evidence="1" id="KW-1133">Transmembrane helix</keyword>
<comment type="caution">
    <text evidence="2">The sequence shown here is derived from an EMBL/GenBank/DDBJ whole genome shotgun (WGS) entry which is preliminary data.</text>
</comment>
<keyword evidence="1" id="KW-0472">Membrane</keyword>
<evidence type="ECO:0000313" key="2">
    <source>
        <dbReference type="EMBL" id="OIO30503.1"/>
    </source>
</evidence>
<evidence type="ECO:0000313" key="3">
    <source>
        <dbReference type="Proteomes" id="UP000181992"/>
    </source>
</evidence>
<feature type="transmembrane region" description="Helical" evidence="1">
    <location>
        <begin position="12"/>
        <end position="35"/>
    </location>
</feature>
<proteinExistence type="predicted"/>
<protein>
    <submittedName>
        <fullName evidence="2">Uncharacterized protein</fullName>
    </submittedName>
</protein>
<feature type="transmembrane region" description="Helical" evidence="1">
    <location>
        <begin position="41"/>
        <end position="61"/>
    </location>
</feature>
<name>A0A1J4V8A1_9BACT</name>
<gene>
    <name evidence="2" type="ORF">AUJ77_02930</name>
</gene>
<sequence length="70" mass="8293">MIVLGPVLSFSFFLLSAFLIGTLGFWAMFIGWQFIFITIRLFVVLNIFLFALNLTFYSWLFNRIFKKNNI</sequence>
<dbReference type="Proteomes" id="UP000181992">
    <property type="component" value="Unassembled WGS sequence"/>
</dbReference>